<gene>
    <name evidence="1" type="ORF">LEP1GSC172_2173</name>
</gene>
<name>M6W1D0_9LEPT</name>
<evidence type="ECO:0000313" key="2">
    <source>
        <dbReference type="Proteomes" id="UP000012112"/>
    </source>
</evidence>
<dbReference type="EMBL" id="AKWD02000006">
    <property type="protein sequence ID" value="EMO55603.1"/>
    <property type="molecule type" value="Genomic_DNA"/>
</dbReference>
<sequence>MVFKTRPNQLFLSYDQFLCKTILFDFVYKFEIERLIPFCKI</sequence>
<evidence type="ECO:0000313" key="1">
    <source>
        <dbReference type="EMBL" id="EMO55603.1"/>
    </source>
</evidence>
<reference evidence="1 2" key="1">
    <citation type="submission" date="2013-01" db="EMBL/GenBank/DDBJ databases">
        <authorList>
            <person name="Harkins D.M."/>
            <person name="Durkin A.S."/>
            <person name="Brinkac L.M."/>
            <person name="Haft D.H."/>
            <person name="Selengut J.D."/>
            <person name="Sanka R."/>
            <person name="DePew J."/>
            <person name="Purushe J."/>
            <person name="Matthias M.A."/>
            <person name="Vinetz J.M."/>
            <person name="Sutton G.G."/>
            <person name="Nierman W.C."/>
            <person name="Fouts D.E."/>
        </authorList>
    </citation>
    <scope>NUCLEOTIDE SEQUENCE [LARGE SCALE GENOMIC DNA]</scope>
    <source>
        <strain evidence="1 2">HAI1536</strain>
    </source>
</reference>
<organism evidence="1 2">
    <name type="scientific">Leptospira noguchii</name>
    <dbReference type="NCBI Taxonomy" id="28182"/>
    <lineage>
        <taxon>Bacteria</taxon>
        <taxon>Pseudomonadati</taxon>
        <taxon>Spirochaetota</taxon>
        <taxon>Spirochaetia</taxon>
        <taxon>Leptospirales</taxon>
        <taxon>Leptospiraceae</taxon>
        <taxon>Leptospira</taxon>
    </lineage>
</organism>
<protein>
    <submittedName>
        <fullName evidence="1">Uncharacterized protein</fullName>
    </submittedName>
</protein>
<accession>M6W1D0</accession>
<dbReference type="Proteomes" id="UP000012112">
    <property type="component" value="Unassembled WGS sequence"/>
</dbReference>
<dbReference type="AlphaFoldDB" id="M6W1D0"/>
<comment type="caution">
    <text evidence="1">The sequence shown here is derived from an EMBL/GenBank/DDBJ whole genome shotgun (WGS) entry which is preliminary data.</text>
</comment>
<proteinExistence type="predicted"/>